<protein>
    <recommendedName>
        <fullName evidence="1">Probable RNA-binding protein 18</fullName>
    </recommendedName>
    <alternativeName>
        <fullName evidence="3">RNA-binding motif protein 18</fullName>
    </alternativeName>
</protein>
<dbReference type="GO" id="GO:0003723">
    <property type="term" value="F:RNA binding"/>
    <property type="evidence" value="ECO:0007669"/>
    <property type="project" value="UniProtKB-UniRule"/>
</dbReference>
<dbReference type="InterPro" id="IPR000504">
    <property type="entry name" value="RRM_dom"/>
</dbReference>
<evidence type="ECO:0000313" key="8">
    <source>
        <dbReference type="RefSeq" id="XP_026286869.1"/>
    </source>
</evidence>
<sequence length="221" mass="25059">MDMAAGSENQHLSTVIPIPRDEPNLNNEIQDKRLWIGNLDPRLSEYNLLKLLQKYGTIDKFDLLFHRSGPLSGFPRGYAFCTYKNTEDAVLAMQNMDGQLVGSKQITVRWAHSMSKDEMESKPKAELSIPVLAGAKSSKAEKKPVSKKTAIQAIEAKLRLMEQSNTSDEFEINNSPAALRSKSYILSQAQNGHDARDSRPSHSRFGRKYDRKPYHRGHHHR</sequence>
<keyword evidence="2 4" id="KW-0694">RNA-binding</keyword>
<dbReference type="InterPro" id="IPR039157">
    <property type="entry name" value="RBM18_RRM"/>
</dbReference>
<dbReference type="SUPFAM" id="SSF54928">
    <property type="entry name" value="RNA-binding domain, RBD"/>
    <property type="match status" value="1"/>
</dbReference>
<keyword evidence="7" id="KW-1185">Reference proteome</keyword>
<dbReference type="CDD" id="cd12355">
    <property type="entry name" value="RRM_RBM18"/>
    <property type="match status" value="1"/>
</dbReference>
<dbReference type="Pfam" id="PF00076">
    <property type="entry name" value="RRM_1"/>
    <property type="match status" value="1"/>
</dbReference>
<accession>A0A6J1T021</accession>
<dbReference type="InterPro" id="IPR012677">
    <property type="entry name" value="Nucleotide-bd_a/b_plait_sf"/>
</dbReference>
<name>A0A6J1T021_FRAOC</name>
<dbReference type="InterPro" id="IPR035979">
    <property type="entry name" value="RBD_domain_sf"/>
</dbReference>
<dbReference type="AlphaFoldDB" id="A0A6J1T021"/>
<dbReference type="PANTHER" id="PTHR21245">
    <property type="entry name" value="HETEROGENEOUS NUCLEAR RIBONUCLEOPROTEIN"/>
    <property type="match status" value="1"/>
</dbReference>
<evidence type="ECO:0000256" key="2">
    <source>
        <dbReference type="ARBA" id="ARBA00022884"/>
    </source>
</evidence>
<evidence type="ECO:0000256" key="1">
    <source>
        <dbReference type="ARBA" id="ARBA00021141"/>
    </source>
</evidence>
<dbReference type="PROSITE" id="PS50102">
    <property type="entry name" value="RRM"/>
    <property type="match status" value="1"/>
</dbReference>
<evidence type="ECO:0000259" key="6">
    <source>
        <dbReference type="PROSITE" id="PS50102"/>
    </source>
</evidence>
<dbReference type="GeneID" id="113212403"/>
<organism evidence="7 8">
    <name type="scientific">Frankliniella occidentalis</name>
    <name type="common">Western flower thrips</name>
    <name type="synonym">Euthrips occidentalis</name>
    <dbReference type="NCBI Taxonomy" id="133901"/>
    <lineage>
        <taxon>Eukaryota</taxon>
        <taxon>Metazoa</taxon>
        <taxon>Ecdysozoa</taxon>
        <taxon>Arthropoda</taxon>
        <taxon>Hexapoda</taxon>
        <taxon>Insecta</taxon>
        <taxon>Pterygota</taxon>
        <taxon>Neoptera</taxon>
        <taxon>Paraneoptera</taxon>
        <taxon>Thysanoptera</taxon>
        <taxon>Terebrantia</taxon>
        <taxon>Thripoidea</taxon>
        <taxon>Thripidae</taxon>
        <taxon>Frankliniella</taxon>
    </lineage>
</organism>
<feature type="domain" description="RRM" evidence="6">
    <location>
        <begin position="32"/>
        <end position="113"/>
    </location>
</feature>
<evidence type="ECO:0000313" key="7">
    <source>
        <dbReference type="Proteomes" id="UP000504606"/>
    </source>
</evidence>
<evidence type="ECO:0000256" key="4">
    <source>
        <dbReference type="PROSITE-ProRule" id="PRU00176"/>
    </source>
</evidence>
<feature type="region of interest" description="Disordered" evidence="5">
    <location>
        <begin position="183"/>
        <end position="221"/>
    </location>
</feature>
<evidence type="ECO:0000256" key="3">
    <source>
        <dbReference type="ARBA" id="ARBA00030780"/>
    </source>
</evidence>
<dbReference type="KEGG" id="foc:113212403"/>
<dbReference type="SMART" id="SM00360">
    <property type="entry name" value="RRM"/>
    <property type="match status" value="1"/>
</dbReference>
<dbReference type="Proteomes" id="UP000504606">
    <property type="component" value="Unplaced"/>
</dbReference>
<dbReference type="OrthoDB" id="6730379at2759"/>
<proteinExistence type="predicted"/>
<evidence type="ECO:0000256" key="5">
    <source>
        <dbReference type="SAM" id="MobiDB-lite"/>
    </source>
</evidence>
<dbReference type="Gene3D" id="3.30.70.330">
    <property type="match status" value="1"/>
</dbReference>
<dbReference type="RefSeq" id="XP_026286869.1">
    <property type="nucleotide sequence ID" value="XM_026431084.2"/>
</dbReference>
<reference evidence="8" key="1">
    <citation type="submission" date="2025-08" db="UniProtKB">
        <authorList>
            <consortium name="RefSeq"/>
        </authorList>
    </citation>
    <scope>IDENTIFICATION</scope>
    <source>
        <tissue evidence="8">Whole organism</tissue>
    </source>
</reference>
<gene>
    <name evidence="8" type="primary">LOC113212403</name>
</gene>